<evidence type="ECO:0000256" key="1">
    <source>
        <dbReference type="ARBA" id="ARBA00004123"/>
    </source>
</evidence>
<dbReference type="PROSITE" id="PS01358">
    <property type="entry name" value="ZF_RANBP2_1"/>
    <property type="match status" value="1"/>
</dbReference>
<protein>
    <recommendedName>
        <fullName evidence="9">RanBP2-type domain-containing protein</fullName>
    </recommendedName>
</protein>
<feature type="compositionally biased region" description="Low complexity" evidence="8">
    <location>
        <begin position="98"/>
        <end position="107"/>
    </location>
</feature>
<feature type="compositionally biased region" description="Basic and acidic residues" evidence="8">
    <location>
        <begin position="51"/>
        <end position="70"/>
    </location>
</feature>
<feature type="region of interest" description="Disordered" evidence="8">
    <location>
        <begin position="190"/>
        <end position="267"/>
    </location>
</feature>
<dbReference type="KEGG" id="egt:105962943"/>
<dbReference type="PANTHER" id="PTHR23238">
    <property type="entry name" value="RNA BINDING PROTEIN"/>
    <property type="match status" value="1"/>
</dbReference>
<dbReference type="Gene3D" id="4.10.1060.10">
    <property type="entry name" value="Zinc finger, RanBP2-type"/>
    <property type="match status" value="1"/>
</dbReference>
<evidence type="ECO:0000256" key="5">
    <source>
        <dbReference type="ARBA" id="ARBA00022884"/>
    </source>
</evidence>
<accession>A0A022R2A7</accession>
<dbReference type="FunFam" id="4.10.1060.10:FF:000017">
    <property type="entry name" value="FUS RNA-binding protein"/>
    <property type="match status" value="1"/>
</dbReference>
<dbReference type="PROSITE" id="PS50199">
    <property type="entry name" value="ZF_RANBP2_2"/>
    <property type="match status" value="1"/>
</dbReference>
<keyword evidence="2" id="KW-0479">Metal-binding</keyword>
<reference evidence="10 11" key="1">
    <citation type="journal article" date="2013" name="Proc. Natl. Acad. Sci. U.S.A.">
        <title>Fine-scale variation in meiotic recombination in Mimulus inferred from population shotgun sequencing.</title>
        <authorList>
            <person name="Hellsten U."/>
            <person name="Wright K.M."/>
            <person name="Jenkins J."/>
            <person name="Shu S."/>
            <person name="Yuan Y."/>
            <person name="Wessler S.R."/>
            <person name="Schmutz J."/>
            <person name="Willis J.H."/>
            <person name="Rokhsar D.S."/>
        </authorList>
    </citation>
    <scope>NUCLEOTIDE SEQUENCE [LARGE SCALE GENOMIC DNA]</scope>
    <source>
        <strain evidence="11">cv. DUN x IM62</strain>
    </source>
</reference>
<keyword evidence="5" id="KW-0694">RNA-binding</keyword>
<evidence type="ECO:0000256" key="8">
    <source>
        <dbReference type="SAM" id="MobiDB-lite"/>
    </source>
</evidence>
<dbReference type="InterPro" id="IPR001876">
    <property type="entry name" value="Znf_RanBP2"/>
</dbReference>
<proteinExistence type="predicted"/>
<evidence type="ECO:0000256" key="6">
    <source>
        <dbReference type="ARBA" id="ARBA00023242"/>
    </source>
</evidence>
<feature type="compositionally biased region" description="Basic and acidic residues" evidence="8">
    <location>
        <begin position="232"/>
        <end position="267"/>
    </location>
</feature>
<evidence type="ECO:0000313" key="10">
    <source>
        <dbReference type="EMBL" id="EYU32940.1"/>
    </source>
</evidence>
<keyword evidence="6" id="KW-0539">Nucleus</keyword>
<dbReference type="EMBL" id="KI630818">
    <property type="protein sequence ID" value="EYU32940.1"/>
    <property type="molecule type" value="Genomic_DNA"/>
</dbReference>
<dbReference type="GO" id="GO:0005634">
    <property type="term" value="C:nucleus"/>
    <property type="evidence" value="ECO:0000318"/>
    <property type="project" value="GO_Central"/>
</dbReference>
<organism evidence="10 11">
    <name type="scientific">Erythranthe guttata</name>
    <name type="common">Yellow monkey flower</name>
    <name type="synonym">Mimulus guttatus</name>
    <dbReference type="NCBI Taxonomy" id="4155"/>
    <lineage>
        <taxon>Eukaryota</taxon>
        <taxon>Viridiplantae</taxon>
        <taxon>Streptophyta</taxon>
        <taxon>Embryophyta</taxon>
        <taxon>Tracheophyta</taxon>
        <taxon>Spermatophyta</taxon>
        <taxon>Magnoliopsida</taxon>
        <taxon>eudicotyledons</taxon>
        <taxon>Gunneridae</taxon>
        <taxon>Pentapetalae</taxon>
        <taxon>asterids</taxon>
        <taxon>lamiids</taxon>
        <taxon>Lamiales</taxon>
        <taxon>Phrymaceae</taxon>
        <taxon>Erythranthe</taxon>
    </lineage>
</organism>
<keyword evidence="11" id="KW-1185">Reference proteome</keyword>
<dbReference type="GO" id="GO:0006355">
    <property type="term" value="P:regulation of DNA-templated transcription"/>
    <property type="evidence" value="ECO:0007669"/>
    <property type="project" value="InterPro"/>
</dbReference>
<evidence type="ECO:0000256" key="7">
    <source>
        <dbReference type="PROSITE-ProRule" id="PRU00322"/>
    </source>
</evidence>
<dbReference type="eggNOG" id="ENOG502QS08">
    <property type="taxonomic scope" value="Eukaryota"/>
</dbReference>
<feature type="domain" description="RanBP2-type" evidence="9">
    <location>
        <begin position="159"/>
        <end position="190"/>
    </location>
</feature>
<keyword evidence="3 7" id="KW-0863">Zinc-finger</keyword>
<dbReference type="InterPro" id="IPR036443">
    <property type="entry name" value="Znf_RanBP2_sf"/>
</dbReference>
<keyword evidence="4" id="KW-0862">Zinc</keyword>
<dbReference type="Proteomes" id="UP000030748">
    <property type="component" value="Unassembled WGS sequence"/>
</dbReference>
<name>A0A022R2A7_ERYGU</name>
<dbReference type="GO" id="GO:0003723">
    <property type="term" value="F:RNA binding"/>
    <property type="evidence" value="ECO:0000318"/>
    <property type="project" value="GO_Central"/>
</dbReference>
<dbReference type="GO" id="GO:0003712">
    <property type="term" value="F:transcription coregulator activity"/>
    <property type="evidence" value="ECO:0000318"/>
    <property type="project" value="GO_Central"/>
</dbReference>
<evidence type="ECO:0000256" key="2">
    <source>
        <dbReference type="ARBA" id="ARBA00022723"/>
    </source>
</evidence>
<dbReference type="InterPro" id="IPR034870">
    <property type="entry name" value="TET_fam"/>
</dbReference>
<feature type="compositionally biased region" description="Gly residues" evidence="8">
    <location>
        <begin position="33"/>
        <end position="45"/>
    </location>
</feature>
<dbReference type="GO" id="GO:0008270">
    <property type="term" value="F:zinc ion binding"/>
    <property type="evidence" value="ECO:0007669"/>
    <property type="project" value="UniProtKB-KW"/>
</dbReference>
<dbReference type="AlphaFoldDB" id="A0A022R2A7"/>
<gene>
    <name evidence="10" type="ORF">MIMGU_mgv1a011118mg</name>
</gene>
<dbReference type="OrthoDB" id="1878647at2759"/>
<dbReference type="STRING" id="4155.A0A022R2A7"/>
<dbReference type="SMART" id="SM00547">
    <property type="entry name" value="ZnF_RBZ"/>
    <property type="match status" value="1"/>
</dbReference>
<sequence>MCSERGMSSREKNQTTPHQPLLSSLVIRPAETSGGGGGGGGGGTGSDYEPGEVRRDPPPYSRSDRYESHGYRMRAGSVSPLRRRDANRHRFSPGFEPSIGTSSRSRGFGSGREPGRFRDHSPPFGRGKFSDRGHHHSSRGPVSFRDEGLPRNNPNVQPREGDWICSDPSCKNLNFARRDHCNNCNRPRYASSSGRGYLGPTFPPHQRAAPLDRSPPRRITNGGYNRSPPRGWPRDAPPHRDLRPPIRFPDPLRSDRQQEYSEDNNNRTDSIDLWCPIGVGPTEIVVGIVATT</sequence>
<evidence type="ECO:0000259" key="9">
    <source>
        <dbReference type="PROSITE" id="PS50199"/>
    </source>
</evidence>
<evidence type="ECO:0000256" key="4">
    <source>
        <dbReference type="ARBA" id="ARBA00022833"/>
    </source>
</evidence>
<dbReference type="SUPFAM" id="SSF90209">
    <property type="entry name" value="Ran binding protein zinc finger-like"/>
    <property type="match status" value="1"/>
</dbReference>
<feature type="region of interest" description="Disordered" evidence="8">
    <location>
        <begin position="1"/>
        <end position="163"/>
    </location>
</feature>
<evidence type="ECO:0000313" key="11">
    <source>
        <dbReference type="Proteomes" id="UP000030748"/>
    </source>
</evidence>
<evidence type="ECO:0000256" key="3">
    <source>
        <dbReference type="ARBA" id="ARBA00022771"/>
    </source>
</evidence>
<comment type="subcellular location">
    <subcellularLocation>
        <location evidence="1">Nucleus</location>
    </subcellularLocation>
</comment>